<dbReference type="RefSeq" id="WP_380563858.1">
    <property type="nucleotide sequence ID" value="NZ_JBEUKS010000002.1"/>
</dbReference>
<name>A0ABV6XJD5_9ACTN</name>
<reference evidence="1 2" key="1">
    <citation type="submission" date="2024-06" db="EMBL/GenBank/DDBJ databases">
        <authorList>
            <person name="Lee S.D."/>
        </authorList>
    </citation>
    <scope>NUCLEOTIDE SEQUENCE [LARGE SCALE GENOMIC DNA]</scope>
    <source>
        <strain evidence="1 2">N1-10</strain>
    </source>
</reference>
<comment type="caution">
    <text evidence="1">The sequence shown here is derived from an EMBL/GenBank/DDBJ whole genome shotgun (WGS) entry which is preliminary data.</text>
</comment>
<accession>A0ABV6XJD5</accession>
<keyword evidence="2" id="KW-1185">Reference proteome</keyword>
<dbReference type="Proteomes" id="UP001592581">
    <property type="component" value="Unassembled WGS sequence"/>
</dbReference>
<gene>
    <name evidence="1" type="ORF">ABUW04_08835</name>
</gene>
<evidence type="ECO:0000313" key="2">
    <source>
        <dbReference type="Proteomes" id="UP001592581"/>
    </source>
</evidence>
<dbReference type="EMBL" id="JBEUKS010000002">
    <property type="protein sequence ID" value="MFC1438361.1"/>
    <property type="molecule type" value="Genomic_DNA"/>
</dbReference>
<evidence type="ECO:0000313" key="1">
    <source>
        <dbReference type="EMBL" id="MFC1438361.1"/>
    </source>
</evidence>
<protein>
    <submittedName>
        <fullName evidence="1">Uncharacterized protein</fullName>
    </submittedName>
</protein>
<sequence length="110" mass="12220">MTQPQHVPNVSDDRLCWLSVRDSLDKKARKLGFFGLLAVMGGRTRGGARLGGSARRDEASDKLADYAFAVDAAANNLTPEERRHLRSTGEVPAWFLPDVEQRAAEIKKKR</sequence>
<organism evidence="1 2">
    <name type="scientific">Streptacidiphilus jeojiensis</name>
    <dbReference type="NCBI Taxonomy" id="3229225"/>
    <lineage>
        <taxon>Bacteria</taxon>
        <taxon>Bacillati</taxon>
        <taxon>Actinomycetota</taxon>
        <taxon>Actinomycetes</taxon>
        <taxon>Kitasatosporales</taxon>
        <taxon>Streptomycetaceae</taxon>
        <taxon>Streptacidiphilus</taxon>
    </lineage>
</organism>
<proteinExistence type="predicted"/>